<organism evidence="2 3">
    <name type="scientific">Actomonas aquatica</name>
    <dbReference type="NCBI Taxonomy" id="2866162"/>
    <lineage>
        <taxon>Bacteria</taxon>
        <taxon>Pseudomonadati</taxon>
        <taxon>Verrucomicrobiota</taxon>
        <taxon>Opitutia</taxon>
        <taxon>Opitutales</taxon>
        <taxon>Opitutaceae</taxon>
        <taxon>Actomonas</taxon>
    </lineage>
</organism>
<evidence type="ECO:0000259" key="1">
    <source>
        <dbReference type="Pfam" id="PF00149"/>
    </source>
</evidence>
<name>A0ABZ1CBC6_9BACT</name>
<feature type="domain" description="Calcineurin-like phosphoesterase" evidence="1">
    <location>
        <begin position="4"/>
        <end position="206"/>
    </location>
</feature>
<keyword evidence="3" id="KW-1185">Reference proteome</keyword>
<gene>
    <name evidence="2" type="ORF">K1X11_005260</name>
</gene>
<dbReference type="RefSeq" id="WP_221031900.1">
    <property type="nucleotide sequence ID" value="NZ_CP139781.1"/>
</dbReference>
<dbReference type="EMBL" id="CP139781">
    <property type="protein sequence ID" value="WRQ88803.1"/>
    <property type="molecule type" value="Genomic_DNA"/>
</dbReference>
<accession>A0ABZ1CBC6</accession>
<dbReference type="SUPFAM" id="SSF56300">
    <property type="entry name" value="Metallo-dependent phosphatases"/>
    <property type="match status" value="1"/>
</dbReference>
<evidence type="ECO:0000313" key="3">
    <source>
        <dbReference type="Proteomes" id="UP000738431"/>
    </source>
</evidence>
<reference evidence="2 3" key="1">
    <citation type="submission" date="2023-12" db="EMBL/GenBank/DDBJ databases">
        <title>Description of an unclassified Opitutus bacterium of Verrucomicrobiota.</title>
        <authorList>
            <person name="Zhang D.-F."/>
        </authorList>
    </citation>
    <scope>NUCLEOTIDE SEQUENCE [LARGE SCALE GENOMIC DNA]</scope>
    <source>
        <strain evidence="2 3">WL0086</strain>
    </source>
</reference>
<dbReference type="Pfam" id="PF00149">
    <property type="entry name" value="Metallophos"/>
    <property type="match status" value="1"/>
</dbReference>
<dbReference type="InterPro" id="IPR004843">
    <property type="entry name" value="Calcineurin-like_PHP"/>
</dbReference>
<proteinExistence type="predicted"/>
<sequence length="265" mass="30108">MLRILSDLHIRDAASKIRRLADLEPLLDGVDELWLNGDTCDNQTGLAPADLDEIRAFFIARVPVVRFLTGNHDPDISTVHEASAAEGRLWATHGDVFLDSVVPWSRVRDKIEERVARALQADSALDLTTFEGRIAAMRQACLGFGRECDPERNDPAHRLRRLFTEFFPPRQPLAMLHTWWTFPHRAVTQTRRWRPDARVIVTGHVHFPRVWQRGDYTVINTGAFTGPLGARCVDVFDGHLAVRTITWRRRAWHAGDRVATIALAT</sequence>
<dbReference type="Proteomes" id="UP000738431">
    <property type="component" value="Chromosome"/>
</dbReference>
<evidence type="ECO:0000313" key="2">
    <source>
        <dbReference type="EMBL" id="WRQ88803.1"/>
    </source>
</evidence>
<dbReference type="Gene3D" id="3.60.21.10">
    <property type="match status" value="1"/>
</dbReference>
<protein>
    <submittedName>
        <fullName evidence="2">Metallophosphoesterase family protein</fullName>
    </submittedName>
</protein>
<dbReference type="InterPro" id="IPR029052">
    <property type="entry name" value="Metallo-depent_PP-like"/>
</dbReference>